<dbReference type="Gene3D" id="3.20.20.150">
    <property type="entry name" value="Divalent-metal-dependent TIM barrel enzymes"/>
    <property type="match status" value="1"/>
</dbReference>
<dbReference type="InterPro" id="IPR026040">
    <property type="entry name" value="HyI-like"/>
</dbReference>
<reference evidence="5 6" key="1">
    <citation type="journal article" date="2014" name="Environ. Microbiol.">
        <title>The nitrate-ammonifying and nosZ-carrying bacterium Bacillus vireti is a potent source and sink for nitric and nitrous oxide under high nitrate conditions.</title>
        <authorList>
            <person name="Mania D."/>
            <person name="Heylen K."/>
            <person name="van Spanning R.J."/>
            <person name="Frostegard A."/>
        </authorList>
    </citation>
    <scope>NUCLEOTIDE SEQUENCE [LARGE SCALE GENOMIC DNA]</scope>
    <source>
        <strain evidence="5 6">LMG 21834</strain>
    </source>
</reference>
<dbReference type="AlphaFoldDB" id="A0AB94IS89"/>
<sequence length="269" mass="30401">MLKRDIHIESIYSELPFEKRFAAAKKDGFDFVEMWGWEDKDLPEMKNLLDENALKLTAMSGDGPYSMCDPAKREVYLEYIKKSIEAAKIVDCPILVIHSDALQEWPQFAKPMSSDYSYETRICAMLDVLKTIAPWAEEAGVTFVLEALNIEKDHCGNFLTKTKTSVDLVAAVGSPNIKVLYDAYHMYLNEGKIYETVEKYLPYIGHLHIADAPGRHEPGTGVINFKNFIKHLDKLGYNGSVGFEFYPQTDTPTAVKAVKECFDYSSVVG</sequence>
<organism evidence="5 6">
    <name type="scientific">Neobacillus vireti LMG 21834</name>
    <dbReference type="NCBI Taxonomy" id="1131730"/>
    <lineage>
        <taxon>Bacteria</taxon>
        <taxon>Bacillati</taxon>
        <taxon>Bacillota</taxon>
        <taxon>Bacilli</taxon>
        <taxon>Bacillales</taxon>
        <taxon>Bacillaceae</taxon>
        <taxon>Neobacillus</taxon>
    </lineage>
</organism>
<dbReference type="InterPro" id="IPR036237">
    <property type="entry name" value="Xyl_isomerase-like_sf"/>
</dbReference>
<dbReference type="RefSeq" id="WP_024027205.1">
    <property type="nucleotide sequence ID" value="NZ_ALAN01000034.1"/>
</dbReference>
<evidence type="ECO:0000256" key="1">
    <source>
        <dbReference type="ARBA" id="ARBA00023235"/>
    </source>
</evidence>
<evidence type="ECO:0000256" key="2">
    <source>
        <dbReference type="PIRNR" id="PIRNR006241"/>
    </source>
</evidence>
<evidence type="ECO:0000259" key="4">
    <source>
        <dbReference type="Pfam" id="PF01261"/>
    </source>
</evidence>
<dbReference type="GO" id="GO:0016853">
    <property type="term" value="F:isomerase activity"/>
    <property type="evidence" value="ECO:0007669"/>
    <property type="project" value="UniProtKB-KW"/>
</dbReference>
<dbReference type="EMBL" id="ALAN01000034">
    <property type="protein sequence ID" value="ETI69924.1"/>
    <property type="molecule type" value="Genomic_DNA"/>
</dbReference>
<feature type="active site" description="Proton donor/acceptor" evidence="3">
    <location>
        <position position="244"/>
    </location>
</feature>
<feature type="active site" description="Proton donor/acceptor" evidence="3">
    <location>
        <position position="146"/>
    </location>
</feature>
<evidence type="ECO:0000313" key="5">
    <source>
        <dbReference type="EMBL" id="ETI69924.1"/>
    </source>
</evidence>
<keyword evidence="1 2" id="KW-0413">Isomerase</keyword>
<dbReference type="InterPro" id="IPR050417">
    <property type="entry name" value="Sugar_Epim/Isomerase"/>
</dbReference>
<name>A0AB94IS89_9BACI</name>
<proteinExistence type="inferred from homology"/>
<protein>
    <submittedName>
        <fullName evidence="5">Xylose isomerase</fullName>
    </submittedName>
</protein>
<dbReference type="PIRSF" id="PIRSF006241">
    <property type="entry name" value="HyI"/>
    <property type="match status" value="1"/>
</dbReference>
<dbReference type="Pfam" id="PF01261">
    <property type="entry name" value="AP_endonuc_2"/>
    <property type="match status" value="1"/>
</dbReference>
<accession>A0AB94IS89</accession>
<dbReference type="PANTHER" id="PTHR43489">
    <property type="entry name" value="ISOMERASE"/>
    <property type="match status" value="1"/>
</dbReference>
<keyword evidence="6" id="KW-1185">Reference proteome</keyword>
<evidence type="ECO:0000313" key="6">
    <source>
        <dbReference type="Proteomes" id="UP000018877"/>
    </source>
</evidence>
<feature type="domain" description="Xylose isomerase-like TIM barrel" evidence="4">
    <location>
        <begin position="21"/>
        <end position="255"/>
    </location>
</feature>
<dbReference type="SUPFAM" id="SSF51658">
    <property type="entry name" value="Xylose isomerase-like"/>
    <property type="match status" value="1"/>
</dbReference>
<dbReference type="Proteomes" id="UP000018877">
    <property type="component" value="Unassembled WGS sequence"/>
</dbReference>
<gene>
    <name evidence="5" type="ORF">BAVI_04944</name>
</gene>
<comment type="similarity">
    <text evidence="2">Belongs to the hyi family.</text>
</comment>
<dbReference type="InterPro" id="IPR013022">
    <property type="entry name" value="Xyl_isomerase-like_TIM-brl"/>
</dbReference>
<evidence type="ECO:0000256" key="3">
    <source>
        <dbReference type="PIRSR" id="PIRSR006241-50"/>
    </source>
</evidence>
<comment type="caution">
    <text evidence="5">The sequence shown here is derived from an EMBL/GenBank/DDBJ whole genome shotgun (WGS) entry which is preliminary data.</text>
</comment>